<evidence type="ECO:0000259" key="1">
    <source>
        <dbReference type="Pfam" id="PF21993"/>
    </source>
</evidence>
<reference evidence="2" key="1">
    <citation type="submission" date="2024-01" db="EMBL/GenBank/DDBJ databases">
        <title>First draft genome sequence data of TA4-1, the type strain of Gram-positive actinobacterium Streptomyces chiangmaiensis.</title>
        <authorList>
            <person name="Yasawong M."/>
            <person name="Nantapong N."/>
        </authorList>
    </citation>
    <scope>NUCLEOTIDE SEQUENCE</scope>
    <source>
        <strain evidence="2">TA4-1</strain>
    </source>
</reference>
<organism evidence="2 3">
    <name type="scientific">Streptomyces chiangmaiensis</name>
    <dbReference type="NCBI Taxonomy" id="766497"/>
    <lineage>
        <taxon>Bacteria</taxon>
        <taxon>Bacillati</taxon>
        <taxon>Actinomycetota</taxon>
        <taxon>Actinomycetes</taxon>
        <taxon>Kitasatosporales</taxon>
        <taxon>Streptomycetaceae</taxon>
        <taxon>Streptomyces</taxon>
    </lineage>
</organism>
<dbReference type="Pfam" id="PF21993">
    <property type="entry name" value="TetR_C_13_2"/>
    <property type="match status" value="1"/>
</dbReference>
<protein>
    <recommendedName>
        <fullName evidence="1">Transcriptional regulator LmrA/YxaF-like C-terminal domain-containing protein</fullName>
    </recommendedName>
</protein>
<dbReference type="InterPro" id="IPR036271">
    <property type="entry name" value="Tet_transcr_reg_TetR-rel_C_sf"/>
</dbReference>
<keyword evidence="3" id="KW-1185">Reference proteome</keyword>
<comment type="caution">
    <text evidence="2">The sequence shown here is derived from an EMBL/GenBank/DDBJ whole genome shotgun (WGS) entry which is preliminary data.</text>
</comment>
<gene>
    <name evidence="2" type="ORF">VXC91_39015</name>
</gene>
<evidence type="ECO:0000313" key="2">
    <source>
        <dbReference type="EMBL" id="MED7827727.1"/>
    </source>
</evidence>
<dbReference type="Gene3D" id="1.10.357.10">
    <property type="entry name" value="Tetracycline Repressor, domain 2"/>
    <property type="match status" value="1"/>
</dbReference>
<name>A0ABU7FUJ3_9ACTN</name>
<proteinExistence type="predicted"/>
<dbReference type="EMBL" id="JAYWVC010000263">
    <property type="protein sequence ID" value="MED7827727.1"/>
    <property type="molecule type" value="Genomic_DNA"/>
</dbReference>
<dbReference type="InterPro" id="IPR054156">
    <property type="entry name" value="YxaF_TetR_C"/>
</dbReference>
<dbReference type="SUPFAM" id="SSF48498">
    <property type="entry name" value="Tetracyclin repressor-like, C-terminal domain"/>
    <property type="match status" value="1"/>
</dbReference>
<feature type="domain" description="Transcriptional regulator LmrA/YxaF-like C-terminal" evidence="1">
    <location>
        <begin position="2"/>
        <end position="48"/>
    </location>
</feature>
<dbReference type="Proteomes" id="UP001333996">
    <property type="component" value="Unassembled WGS sequence"/>
</dbReference>
<sequence length="64" mass="6810">MAEALTGMGVPADRAEPLATPLISGLEGASLIARTERDMRTLQTVAREFGPLLDSCAQRRSPRG</sequence>
<evidence type="ECO:0000313" key="3">
    <source>
        <dbReference type="Proteomes" id="UP001333996"/>
    </source>
</evidence>
<accession>A0ABU7FUJ3</accession>